<name>A0A2P2LIV9_RHIMU</name>
<proteinExistence type="predicted"/>
<sequence>MTRRSNELIFWAFFVQKLVGSTQLRVVFGVSGVERM</sequence>
<protein>
    <submittedName>
        <fullName evidence="1">Uncharacterized protein MANES_13G060800</fullName>
    </submittedName>
</protein>
<evidence type="ECO:0000313" key="1">
    <source>
        <dbReference type="EMBL" id="MBX17902.1"/>
    </source>
</evidence>
<dbReference type="EMBL" id="GGEC01037418">
    <property type="protein sequence ID" value="MBX17902.1"/>
    <property type="molecule type" value="Transcribed_RNA"/>
</dbReference>
<dbReference type="AlphaFoldDB" id="A0A2P2LIV9"/>
<organism evidence="1">
    <name type="scientific">Rhizophora mucronata</name>
    <name type="common">Asiatic mangrove</name>
    <dbReference type="NCBI Taxonomy" id="61149"/>
    <lineage>
        <taxon>Eukaryota</taxon>
        <taxon>Viridiplantae</taxon>
        <taxon>Streptophyta</taxon>
        <taxon>Embryophyta</taxon>
        <taxon>Tracheophyta</taxon>
        <taxon>Spermatophyta</taxon>
        <taxon>Magnoliopsida</taxon>
        <taxon>eudicotyledons</taxon>
        <taxon>Gunneridae</taxon>
        <taxon>Pentapetalae</taxon>
        <taxon>rosids</taxon>
        <taxon>fabids</taxon>
        <taxon>Malpighiales</taxon>
        <taxon>Rhizophoraceae</taxon>
        <taxon>Rhizophora</taxon>
    </lineage>
</organism>
<reference evidence="1" key="1">
    <citation type="submission" date="2018-02" db="EMBL/GenBank/DDBJ databases">
        <title>Rhizophora mucronata_Transcriptome.</title>
        <authorList>
            <person name="Meera S.P."/>
            <person name="Sreeshan A."/>
            <person name="Augustine A."/>
        </authorList>
    </citation>
    <scope>NUCLEOTIDE SEQUENCE</scope>
    <source>
        <tissue evidence="1">Leaf</tissue>
    </source>
</reference>
<accession>A0A2P2LIV9</accession>